<dbReference type="InterPro" id="IPR050534">
    <property type="entry name" value="Coronavir_polyprotein_1ab"/>
</dbReference>
<evidence type="ECO:0000313" key="10">
    <source>
        <dbReference type="Proteomes" id="UP001519363"/>
    </source>
</evidence>
<evidence type="ECO:0000256" key="5">
    <source>
        <dbReference type="ARBA" id="ARBA00022840"/>
    </source>
</evidence>
<dbReference type="Gene3D" id="3.40.50.300">
    <property type="entry name" value="P-loop containing nucleotide triphosphate hydrolases"/>
    <property type="match status" value="2"/>
</dbReference>
<dbReference type="InterPro" id="IPR041677">
    <property type="entry name" value="DNA2/NAM7_AAA_11"/>
</dbReference>
<dbReference type="RefSeq" id="WP_143342624.1">
    <property type="nucleotide sequence ID" value="NZ_JAGIOO010000001.1"/>
</dbReference>
<dbReference type="InterPro" id="IPR041679">
    <property type="entry name" value="DNA2/NAM7-like_C"/>
</dbReference>
<proteinExistence type="inferred from homology"/>
<keyword evidence="5" id="KW-0067">ATP-binding</keyword>
<feature type="domain" description="DNA2/NAM7 helicase-like C-terminal" evidence="8">
    <location>
        <begin position="549"/>
        <end position="722"/>
    </location>
</feature>
<reference evidence="9 10" key="1">
    <citation type="submission" date="2021-03" db="EMBL/GenBank/DDBJ databases">
        <title>Sequencing the genomes of 1000 actinobacteria strains.</title>
        <authorList>
            <person name="Klenk H.-P."/>
        </authorList>
    </citation>
    <scope>NUCLEOTIDE SEQUENCE [LARGE SCALE GENOMIC DNA]</scope>
    <source>
        <strain evidence="9 10">DSM 44580</strain>
    </source>
</reference>
<evidence type="ECO:0000256" key="4">
    <source>
        <dbReference type="ARBA" id="ARBA00022806"/>
    </source>
</evidence>
<evidence type="ECO:0000256" key="2">
    <source>
        <dbReference type="ARBA" id="ARBA00022741"/>
    </source>
</evidence>
<dbReference type="SUPFAM" id="SSF52540">
    <property type="entry name" value="P-loop containing nucleoside triphosphate hydrolases"/>
    <property type="match status" value="1"/>
</dbReference>
<evidence type="ECO:0000256" key="3">
    <source>
        <dbReference type="ARBA" id="ARBA00022801"/>
    </source>
</evidence>
<keyword evidence="4" id="KW-0347">Helicase</keyword>
<dbReference type="EMBL" id="JAGIOO010000001">
    <property type="protein sequence ID" value="MBP2471355.1"/>
    <property type="molecule type" value="Genomic_DNA"/>
</dbReference>
<dbReference type="InterPro" id="IPR027417">
    <property type="entry name" value="P-loop_NTPase"/>
</dbReference>
<sequence>MLIREPGAGPFIDKTREVAEYAMNTASGRVHITFHDGRSYPYGSQRVRVLRPWASTSLAAGTAVEVDGAIWENATEVVTFVDQSGTDNWARIFKGESYHTVRAEQARLLTSATQGTTSAKVLRYWRGIVRQLPSDDPLRFAYDKLDFVHPESALGAFLTGKPIESRDLPGAPIFPFRCNLSQRQAVELALTRSVSVIEGPPGTGKTETILNLIANLVLETGTTVGVVSFGNTAVDNVRDKLHELGFGYVIANLGRREKRAEFFATQQVRAEQVNALVRQPTPEPDLDRLAKVDQRLRHLQAAERTRAERRRSLEAHQLELRHFQLHTDLRNLPELSDLPLLRRSANRVLDYLAESELEHAGARPGLLRRIVKYFKYGFLRGLDPSDTGVVLRLQQAYYDRRIAELTAEVGQIEDKLRHADFDGLVREHQTLSAQALRAQLGRRYRGLKRTIYQEKTFRQSREFAEDYPVLLSTCHSLRASTGGGALLDYLVIDEASQVNLLVAALAMSMCRNLVVVGDEKQLSPIPIEVKDELVPPARSYEAQRHSLISAMKQLHGEALPRTLLREHYRCDPAIIEFCNKKFYRGELIPYTTSGADRSMVVLPTSEGNHMRQHRGGGRSNQREVDVIAEEAMHKHGLGVPNADFAVTTPYRLQANKAAAALPGSEADTVHKFQGRQKPVIVMSTVLDETWRGRTGLKFVDDPQMINVAVSRAIRRFILVTNHDMLPTSRHVRDLVGYIRYQAPDEETDTSTVVSVFDLLYRAYSPRLRALAARRRHELKYDSEDIIWTVLHDLLAEQHYAHLTVVTQVLLSSLIPSRITLTPEQAAYVRHRASVDFVVYNRVTNRPLLAIEVDGFTYHENNPVQLKRDELKNAILHTYRMPLLRLPTTGSGEEDKIRQALDEAEAHWARISGEPG</sequence>
<dbReference type="Pfam" id="PF13086">
    <property type="entry name" value="AAA_11"/>
    <property type="match status" value="1"/>
</dbReference>
<keyword evidence="2" id="KW-0547">Nucleotide-binding</keyword>
<feature type="domain" description="DNA2/NAM7 helicase helicase" evidence="7">
    <location>
        <begin position="178"/>
        <end position="525"/>
    </location>
</feature>
<dbReference type="Proteomes" id="UP001519363">
    <property type="component" value="Unassembled WGS sequence"/>
</dbReference>
<dbReference type="CDD" id="cd18808">
    <property type="entry name" value="SF1_C_Upf1"/>
    <property type="match status" value="1"/>
</dbReference>
<dbReference type="PANTHER" id="PTHR43788:SF8">
    <property type="entry name" value="DNA-BINDING PROTEIN SMUBP-2"/>
    <property type="match status" value="1"/>
</dbReference>
<dbReference type="InterPro" id="IPR024402">
    <property type="entry name" value="DUF2726"/>
</dbReference>
<feature type="domain" description="DUF2726" evidence="6">
    <location>
        <begin position="778"/>
        <end position="902"/>
    </location>
</feature>
<evidence type="ECO:0000256" key="1">
    <source>
        <dbReference type="ARBA" id="ARBA00007913"/>
    </source>
</evidence>
<evidence type="ECO:0008006" key="11">
    <source>
        <dbReference type="Google" id="ProtNLM"/>
    </source>
</evidence>
<protein>
    <recommendedName>
        <fullName evidence="11">DNA helicase</fullName>
    </recommendedName>
</protein>
<dbReference type="Pfam" id="PF10881">
    <property type="entry name" value="DUF2726"/>
    <property type="match status" value="1"/>
</dbReference>
<comment type="caution">
    <text evidence="9">The sequence shown here is derived from an EMBL/GenBank/DDBJ whole genome shotgun (WGS) entry which is preliminary data.</text>
</comment>
<evidence type="ECO:0000259" key="8">
    <source>
        <dbReference type="Pfam" id="PF13087"/>
    </source>
</evidence>
<keyword evidence="3" id="KW-0378">Hydrolase</keyword>
<organism evidence="9 10">
    <name type="scientific">Crossiella equi</name>
    <dbReference type="NCBI Taxonomy" id="130796"/>
    <lineage>
        <taxon>Bacteria</taxon>
        <taxon>Bacillati</taxon>
        <taxon>Actinomycetota</taxon>
        <taxon>Actinomycetes</taxon>
        <taxon>Pseudonocardiales</taxon>
        <taxon>Pseudonocardiaceae</taxon>
        <taxon>Crossiella</taxon>
    </lineage>
</organism>
<dbReference type="Pfam" id="PF13087">
    <property type="entry name" value="AAA_12"/>
    <property type="match status" value="1"/>
</dbReference>
<gene>
    <name evidence="9" type="ORF">JOF53_000227</name>
</gene>
<keyword evidence="10" id="KW-1185">Reference proteome</keyword>
<dbReference type="InterPro" id="IPR047187">
    <property type="entry name" value="SF1_C_Upf1"/>
</dbReference>
<accession>A0ABS5A6K8</accession>
<comment type="similarity">
    <text evidence="1">Belongs to the DNA2/NAM7 helicase family.</text>
</comment>
<dbReference type="PANTHER" id="PTHR43788">
    <property type="entry name" value="DNA2/NAM7 HELICASE FAMILY MEMBER"/>
    <property type="match status" value="1"/>
</dbReference>
<evidence type="ECO:0000259" key="7">
    <source>
        <dbReference type="Pfam" id="PF13086"/>
    </source>
</evidence>
<evidence type="ECO:0000259" key="6">
    <source>
        <dbReference type="Pfam" id="PF10881"/>
    </source>
</evidence>
<name>A0ABS5A6K8_9PSEU</name>
<evidence type="ECO:0000313" key="9">
    <source>
        <dbReference type="EMBL" id="MBP2471355.1"/>
    </source>
</evidence>